<evidence type="ECO:0000256" key="1">
    <source>
        <dbReference type="ARBA" id="ARBA00001916"/>
    </source>
</evidence>
<evidence type="ECO:0000256" key="5">
    <source>
        <dbReference type="ARBA" id="ARBA00022679"/>
    </source>
</evidence>
<evidence type="ECO:0000256" key="3">
    <source>
        <dbReference type="ARBA" id="ARBA00005638"/>
    </source>
</evidence>
<dbReference type="InterPro" id="IPR022417">
    <property type="entry name" value="Porphobilin_deaminase_N"/>
</dbReference>
<dbReference type="PRINTS" id="PR00151">
    <property type="entry name" value="PORPHBDMNASE"/>
</dbReference>
<evidence type="ECO:0000259" key="11">
    <source>
        <dbReference type="Pfam" id="PF03900"/>
    </source>
</evidence>
<dbReference type="EMBL" id="VUMY01000003">
    <property type="protein sequence ID" value="MST49145.1"/>
    <property type="molecule type" value="Genomic_DNA"/>
</dbReference>
<comment type="catalytic activity">
    <reaction evidence="7">
        <text>4 porphobilinogen + H2O = hydroxymethylbilane + 4 NH4(+)</text>
        <dbReference type="Rhea" id="RHEA:13185"/>
        <dbReference type="ChEBI" id="CHEBI:15377"/>
        <dbReference type="ChEBI" id="CHEBI:28938"/>
        <dbReference type="ChEBI" id="CHEBI:57845"/>
        <dbReference type="ChEBI" id="CHEBI:58126"/>
        <dbReference type="EC" id="2.5.1.61"/>
    </reaction>
</comment>
<accession>A0A7K0K267</accession>
<comment type="cofactor">
    <cofactor evidence="1">
        <name>dipyrromethane</name>
        <dbReference type="ChEBI" id="CHEBI:60342"/>
    </cofactor>
</comment>
<dbReference type="InterPro" id="IPR022419">
    <property type="entry name" value="Porphobilin_deaminase_cofac_BS"/>
</dbReference>
<evidence type="ECO:0000256" key="7">
    <source>
        <dbReference type="ARBA" id="ARBA00048169"/>
    </source>
</evidence>
<feature type="region of interest" description="Disordered" evidence="9">
    <location>
        <begin position="351"/>
        <end position="409"/>
    </location>
</feature>
<gene>
    <name evidence="12" type="primary">hemC</name>
    <name evidence="12" type="ORF">FYJ63_02585</name>
</gene>
<dbReference type="NCBIfam" id="TIGR00212">
    <property type="entry name" value="hemC"/>
    <property type="match status" value="1"/>
</dbReference>
<evidence type="ECO:0000256" key="6">
    <source>
        <dbReference type="ARBA" id="ARBA00023244"/>
    </source>
</evidence>
<dbReference type="InterPro" id="IPR036803">
    <property type="entry name" value="Porphobilinogen_deaminase_C_sf"/>
</dbReference>
<evidence type="ECO:0000256" key="2">
    <source>
        <dbReference type="ARBA" id="ARBA00002869"/>
    </source>
</evidence>
<feature type="domain" description="Porphobilinogen deaminase C-terminal" evidence="11">
    <location>
        <begin position="249"/>
        <end position="339"/>
    </location>
</feature>
<dbReference type="GO" id="GO:0006783">
    <property type="term" value="P:heme biosynthetic process"/>
    <property type="evidence" value="ECO:0007669"/>
    <property type="project" value="TreeGrafter"/>
</dbReference>
<evidence type="ECO:0000259" key="10">
    <source>
        <dbReference type="Pfam" id="PF01379"/>
    </source>
</evidence>
<evidence type="ECO:0000256" key="9">
    <source>
        <dbReference type="SAM" id="MobiDB-lite"/>
    </source>
</evidence>
<feature type="domain" description="Porphobilinogen deaminase N-terminal" evidence="10">
    <location>
        <begin position="11"/>
        <end position="226"/>
    </location>
</feature>
<dbReference type="GO" id="GO:0004418">
    <property type="term" value="F:hydroxymethylbilane synthase activity"/>
    <property type="evidence" value="ECO:0007669"/>
    <property type="project" value="UniProtKB-UniRule"/>
</dbReference>
<sequence>MQLIGSAERPLVIGTRSSKLALTQTKQVAADLEQRGLKVEIKTFTTEGDTNRASLSSLGGSGVFAAALRVALLESRCDLIVHSLKDLPTLPVPGLTVAAIPPREDPADVLVARDGLTLADLPPGSRVGTGSPRRARQVALARPDLDLVDIRGNVPTRLGRVKGLGERATQMGLDQGKAKEDLDGVILARAGLRRLGVEAVATDTLSEVVLPAGGQGALALECVAETLERDEARILAQTLRIVDDEPSRLEVSAERALLRYLEAGCAAPLGVRAKLTWGNAHPETPAGRLDLTARVVGDAGQTVEVSGETTVLLGAARDQREFALAAAEQLGVDLAQEMLEQGAGEIVDLKASKSGAPGQAGETSANREQSPTSLAESATPASPLLNPNENKENNENPAAERVAKDLWGE</sequence>
<dbReference type="Gene3D" id="3.40.190.10">
    <property type="entry name" value="Periplasmic binding protein-like II"/>
    <property type="match status" value="2"/>
</dbReference>
<evidence type="ECO:0000313" key="13">
    <source>
        <dbReference type="Proteomes" id="UP000442535"/>
    </source>
</evidence>
<dbReference type="GO" id="GO:0005737">
    <property type="term" value="C:cytoplasm"/>
    <property type="evidence" value="ECO:0007669"/>
    <property type="project" value="UniProtKB-UniRule"/>
</dbReference>
<keyword evidence="6" id="KW-0627">Porphyrin biosynthesis</keyword>
<evidence type="ECO:0000313" key="12">
    <source>
        <dbReference type="EMBL" id="MST49145.1"/>
    </source>
</evidence>
<dbReference type="Proteomes" id="UP000442535">
    <property type="component" value="Unassembled WGS sequence"/>
</dbReference>
<name>A0A7K0K267_9ACTO</name>
<protein>
    <recommendedName>
        <fullName evidence="4 8">Hydroxymethylbilane synthase</fullName>
        <ecNumber evidence="4 8">2.5.1.61</ecNumber>
    </recommendedName>
</protein>
<dbReference type="PROSITE" id="PS00533">
    <property type="entry name" value="PORPHOBILINOGEN_DEAM"/>
    <property type="match status" value="1"/>
</dbReference>
<dbReference type="EC" id="2.5.1.61" evidence="4 8"/>
<organism evidence="12 13">
    <name type="scientific">Mobiluncus porci</name>
    <dbReference type="NCBI Taxonomy" id="2652278"/>
    <lineage>
        <taxon>Bacteria</taxon>
        <taxon>Bacillati</taxon>
        <taxon>Actinomycetota</taxon>
        <taxon>Actinomycetes</taxon>
        <taxon>Actinomycetales</taxon>
        <taxon>Actinomycetaceae</taxon>
        <taxon>Mobiluncus</taxon>
    </lineage>
</organism>
<dbReference type="SUPFAM" id="SSF53850">
    <property type="entry name" value="Periplasmic binding protein-like II"/>
    <property type="match status" value="1"/>
</dbReference>
<proteinExistence type="inferred from homology"/>
<dbReference type="PANTHER" id="PTHR11557:SF0">
    <property type="entry name" value="PORPHOBILINOGEN DEAMINASE"/>
    <property type="match status" value="1"/>
</dbReference>
<comment type="similarity">
    <text evidence="3">Belongs to the HMBS family.</text>
</comment>
<dbReference type="Pfam" id="PF03900">
    <property type="entry name" value="Porphobil_deamC"/>
    <property type="match status" value="1"/>
</dbReference>
<reference evidence="12 13" key="1">
    <citation type="submission" date="2019-08" db="EMBL/GenBank/DDBJ databases">
        <title>In-depth cultivation of the pig gut microbiome towards novel bacterial diversity and tailored functional studies.</title>
        <authorList>
            <person name="Wylensek D."/>
            <person name="Hitch T.C.A."/>
            <person name="Clavel T."/>
        </authorList>
    </citation>
    <scope>NUCLEOTIDE SEQUENCE [LARGE SCALE GENOMIC DNA]</scope>
    <source>
        <strain evidence="12 13">RF-GAM-744-WT-7</strain>
    </source>
</reference>
<evidence type="ECO:0000256" key="4">
    <source>
        <dbReference type="ARBA" id="ARBA00012655"/>
    </source>
</evidence>
<keyword evidence="13" id="KW-1185">Reference proteome</keyword>
<dbReference type="InterPro" id="IPR022418">
    <property type="entry name" value="Porphobilinogen_deaminase_C"/>
</dbReference>
<dbReference type="RefSeq" id="WP_154543502.1">
    <property type="nucleotide sequence ID" value="NZ_VUMY01000003.1"/>
</dbReference>
<feature type="compositionally biased region" description="Polar residues" evidence="9">
    <location>
        <begin position="361"/>
        <end position="380"/>
    </location>
</feature>
<comment type="function">
    <text evidence="2">Tetrapolymerization of the monopyrrole PBG into the hydroxymethylbilane pre-uroporphyrinogen in several discrete steps.</text>
</comment>
<evidence type="ECO:0000256" key="8">
    <source>
        <dbReference type="NCBIfam" id="TIGR00212"/>
    </source>
</evidence>
<dbReference type="Gene3D" id="3.30.160.40">
    <property type="entry name" value="Porphobilinogen deaminase, C-terminal domain"/>
    <property type="match status" value="1"/>
</dbReference>
<comment type="caution">
    <text evidence="12">The sequence shown here is derived from an EMBL/GenBank/DDBJ whole genome shotgun (WGS) entry which is preliminary data.</text>
</comment>
<dbReference type="AlphaFoldDB" id="A0A7K0K267"/>
<dbReference type="Pfam" id="PF01379">
    <property type="entry name" value="Porphobil_deam"/>
    <property type="match status" value="1"/>
</dbReference>
<dbReference type="PANTHER" id="PTHR11557">
    <property type="entry name" value="PORPHOBILINOGEN DEAMINASE"/>
    <property type="match status" value="1"/>
</dbReference>
<dbReference type="InterPro" id="IPR000860">
    <property type="entry name" value="HemC"/>
</dbReference>
<keyword evidence="5 12" id="KW-0808">Transferase</keyword>
<dbReference type="SUPFAM" id="SSF54782">
    <property type="entry name" value="Porphobilinogen deaminase (hydroxymethylbilane synthase), C-terminal domain"/>
    <property type="match status" value="1"/>
</dbReference>